<dbReference type="Proteomes" id="UP001432146">
    <property type="component" value="Unassembled WGS sequence"/>
</dbReference>
<keyword evidence="2" id="KW-1185">Reference proteome</keyword>
<proteinExistence type="predicted"/>
<evidence type="ECO:0000313" key="2">
    <source>
        <dbReference type="Proteomes" id="UP001432146"/>
    </source>
</evidence>
<name>A0AAW0ZLV0_9HYME</name>
<gene>
    <name evidence="1" type="ORF">QLX08_008444</name>
</gene>
<comment type="caution">
    <text evidence="1">The sequence shown here is derived from an EMBL/GenBank/DDBJ whole genome shotgun (WGS) entry which is preliminary data.</text>
</comment>
<evidence type="ECO:0000313" key="1">
    <source>
        <dbReference type="EMBL" id="KAK9298124.1"/>
    </source>
</evidence>
<protein>
    <submittedName>
        <fullName evidence="1">Uncharacterized protein</fullName>
    </submittedName>
</protein>
<dbReference type="AlphaFoldDB" id="A0AAW0ZLV0"/>
<accession>A0AAW0ZLV0</accession>
<organism evidence="1 2">
    <name type="scientific">Tetragonisca angustula</name>
    <dbReference type="NCBI Taxonomy" id="166442"/>
    <lineage>
        <taxon>Eukaryota</taxon>
        <taxon>Metazoa</taxon>
        <taxon>Ecdysozoa</taxon>
        <taxon>Arthropoda</taxon>
        <taxon>Hexapoda</taxon>
        <taxon>Insecta</taxon>
        <taxon>Pterygota</taxon>
        <taxon>Neoptera</taxon>
        <taxon>Endopterygota</taxon>
        <taxon>Hymenoptera</taxon>
        <taxon>Apocrita</taxon>
        <taxon>Aculeata</taxon>
        <taxon>Apoidea</taxon>
        <taxon>Anthophila</taxon>
        <taxon>Apidae</taxon>
        <taxon>Tetragonisca</taxon>
    </lineage>
</organism>
<dbReference type="EMBL" id="JAWNGG020000181">
    <property type="protein sequence ID" value="KAK9298124.1"/>
    <property type="molecule type" value="Genomic_DNA"/>
</dbReference>
<sequence>MILGERFTPFSCTFLNSPVICLPLEASKNVPSRLYKQQTHNEVDLKGVDSKKKPAYKTRRLATTAWLDNKVQDFD</sequence>
<reference evidence="1 2" key="1">
    <citation type="submission" date="2024-05" db="EMBL/GenBank/DDBJ databases">
        <title>The nuclear and mitochondrial genome assemblies of Tetragonisca angustula (Apidae: Meliponini), a tiny yet remarkable pollinator in the Neotropics.</title>
        <authorList>
            <person name="Ferrari R."/>
            <person name="Ricardo P.C."/>
            <person name="Dias F.C."/>
            <person name="Araujo N.S."/>
            <person name="Soares D.O."/>
            <person name="Zhou Q.-S."/>
            <person name="Zhu C.-D."/>
            <person name="Coutinho L."/>
            <person name="Airas M.C."/>
            <person name="Batista T.M."/>
        </authorList>
    </citation>
    <scope>NUCLEOTIDE SEQUENCE [LARGE SCALE GENOMIC DNA]</scope>
    <source>
        <strain evidence="1">ASF017062</strain>
        <tissue evidence="1">Abdomen</tissue>
    </source>
</reference>